<reference evidence="1 2" key="1">
    <citation type="submission" date="2018-02" db="EMBL/GenBank/DDBJ databases">
        <authorList>
            <person name="Cohen D.B."/>
            <person name="Kent A.D."/>
        </authorList>
    </citation>
    <scope>NUCLEOTIDE SEQUENCE [LARGE SCALE GENOMIC DNA]</scope>
    <source>
        <strain evidence="1 2">ULC007</strain>
    </source>
</reference>
<dbReference type="EMBL" id="PVWG01000041">
    <property type="protein sequence ID" value="PSB16483.1"/>
    <property type="molecule type" value="Genomic_DNA"/>
</dbReference>
<evidence type="ECO:0000313" key="1">
    <source>
        <dbReference type="EMBL" id="PSB16483.1"/>
    </source>
</evidence>
<accession>A0A2T1D7J1</accession>
<sequence length="243" mass="27368">MHTDILTLQAFLLALAQIDGILPTELHQQIHALGTAIAHDEPDVAERIRHLVTQHDRLHQLYQDAYDRLQRQSPNQERAQALFTTSRTPLLTWKEIAVPVLTADDFRSAARHLLKRMTRQRSSASGAERVFLVSLQQAVSELDAHSIAVLQALEKRPLTVKGLGYVTGHSQEQAQQLMQELCQAGYIDRTTSNILHKVFPALGRNLQQTCENFDLDTYFTLTARGHFLLHPVITFGQQIGGIL</sequence>
<keyword evidence="2" id="KW-1185">Reference proteome</keyword>
<dbReference type="Proteomes" id="UP000238634">
    <property type="component" value="Unassembled WGS sequence"/>
</dbReference>
<organism evidence="1 2">
    <name type="scientific">Phormidesmis priestleyi ULC007</name>
    <dbReference type="NCBI Taxonomy" id="1920490"/>
    <lineage>
        <taxon>Bacteria</taxon>
        <taxon>Bacillati</taxon>
        <taxon>Cyanobacteriota</taxon>
        <taxon>Cyanophyceae</taxon>
        <taxon>Leptolyngbyales</taxon>
        <taxon>Leptolyngbyaceae</taxon>
        <taxon>Phormidesmis</taxon>
    </lineage>
</organism>
<gene>
    <name evidence="1" type="ORF">C7B65_21420</name>
</gene>
<dbReference type="AlphaFoldDB" id="A0A2T1D7J1"/>
<dbReference type="STRING" id="1920490.GCA_001895925_01308"/>
<protein>
    <submittedName>
        <fullName evidence="1">Uncharacterized protein</fullName>
    </submittedName>
</protein>
<name>A0A2T1D7J1_9CYAN</name>
<evidence type="ECO:0000313" key="2">
    <source>
        <dbReference type="Proteomes" id="UP000238634"/>
    </source>
</evidence>
<comment type="caution">
    <text evidence="1">The sequence shown here is derived from an EMBL/GenBank/DDBJ whole genome shotgun (WGS) entry which is preliminary data.</text>
</comment>
<proteinExistence type="predicted"/>
<dbReference type="RefSeq" id="WP_073073930.1">
    <property type="nucleotide sequence ID" value="NZ_MPPI01000027.1"/>
</dbReference>
<reference evidence="1 2" key="2">
    <citation type="submission" date="2018-03" db="EMBL/GenBank/DDBJ databases">
        <title>The ancient ancestry and fast evolution of plastids.</title>
        <authorList>
            <person name="Moore K.R."/>
            <person name="Magnabosco C."/>
            <person name="Momper L."/>
            <person name="Gold D.A."/>
            <person name="Bosak T."/>
            <person name="Fournier G.P."/>
        </authorList>
    </citation>
    <scope>NUCLEOTIDE SEQUENCE [LARGE SCALE GENOMIC DNA]</scope>
    <source>
        <strain evidence="1 2">ULC007</strain>
    </source>
</reference>
<dbReference type="OrthoDB" id="582335at2"/>